<evidence type="ECO:0000313" key="14">
    <source>
        <dbReference type="Proteomes" id="UP001146351"/>
    </source>
</evidence>
<dbReference type="GO" id="GO:0004649">
    <property type="term" value="F:poly(ADP-ribose) glycohydrolase activity"/>
    <property type="evidence" value="ECO:0007669"/>
    <property type="project" value="UniProtKB-EC"/>
</dbReference>
<reference evidence="13" key="1">
    <citation type="submission" date="2022-11" db="EMBL/GenBank/DDBJ databases">
        <authorList>
            <person name="Petersen C."/>
        </authorList>
    </citation>
    <scope>NUCLEOTIDE SEQUENCE</scope>
    <source>
        <strain evidence="13">IBT 21917</strain>
    </source>
</reference>
<feature type="binding site" evidence="12">
    <location>
        <position position="68"/>
    </location>
    <ligand>
        <name>Mg(2+)</name>
        <dbReference type="ChEBI" id="CHEBI:18420"/>
        <label>1</label>
    </ligand>
</feature>
<reference evidence="13" key="2">
    <citation type="journal article" date="2023" name="IMA Fungus">
        <title>Comparative genomic study of the Penicillium genus elucidates a diverse pangenome and 15 lateral gene transfer events.</title>
        <authorList>
            <person name="Petersen C."/>
            <person name="Sorensen T."/>
            <person name="Nielsen M.R."/>
            <person name="Sondergaard T.E."/>
            <person name="Sorensen J.L."/>
            <person name="Fitzpatrick D.A."/>
            <person name="Frisvad J.C."/>
            <person name="Nielsen K.L."/>
        </authorList>
    </citation>
    <scope>NUCLEOTIDE SEQUENCE</scope>
    <source>
        <strain evidence="13">IBT 21917</strain>
    </source>
</reference>
<accession>A0A9W9LDD8</accession>
<organism evidence="13 14">
    <name type="scientific">Penicillium capsulatum</name>
    <dbReference type="NCBI Taxonomy" id="69766"/>
    <lineage>
        <taxon>Eukaryota</taxon>
        <taxon>Fungi</taxon>
        <taxon>Dikarya</taxon>
        <taxon>Ascomycota</taxon>
        <taxon>Pezizomycotina</taxon>
        <taxon>Eurotiomycetes</taxon>
        <taxon>Eurotiomycetidae</taxon>
        <taxon>Eurotiales</taxon>
        <taxon>Aspergillaceae</taxon>
        <taxon>Penicillium</taxon>
    </lineage>
</organism>
<evidence type="ECO:0000256" key="9">
    <source>
        <dbReference type="ARBA" id="ARBA00043187"/>
    </source>
</evidence>
<name>A0A9W9LDD8_9EURO</name>
<evidence type="ECO:0000256" key="10">
    <source>
        <dbReference type="ARBA" id="ARBA00043193"/>
    </source>
</evidence>
<dbReference type="EMBL" id="JAPQKO010000008">
    <property type="protein sequence ID" value="KAJ5151611.1"/>
    <property type="molecule type" value="Genomic_DNA"/>
</dbReference>
<dbReference type="AlphaFoldDB" id="A0A9W9LDD8"/>
<evidence type="ECO:0000256" key="5">
    <source>
        <dbReference type="ARBA" id="ARBA00042398"/>
    </source>
</evidence>
<comment type="cofactor">
    <cofactor evidence="12">
        <name>Mg(2+)</name>
        <dbReference type="ChEBI" id="CHEBI:18420"/>
    </cofactor>
    <text evidence="12">Binds 2 magnesium ions per subunit.</text>
</comment>
<evidence type="ECO:0000256" key="7">
    <source>
        <dbReference type="ARBA" id="ARBA00042722"/>
    </source>
</evidence>
<evidence type="ECO:0000256" key="12">
    <source>
        <dbReference type="PIRSR" id="PIRSR605502-1"/>
    </source>
</evidence>
<keyword evidence="12" id="KW-0460">Magnesium</keyword>
<evidence type="ECO:0000256" key="1">
    <source>
        <dbReference type="ARBA" id="ARBA00010702"/>
    </source>
</evidence>
<evidence type="ECO:0000256" key="8">
    <source>
        <dbReference type="ARBA" id="ARBA00042850"/>
    </source>
</evidence>
<keyword evidence="3" id="KW-0378">Hydrolase</keyword>
<feature type="binding site" evidence="12">
    <location>
        <position position="269"/>
    </location>
    <ligand>
        <name>Mg(2+)</name>
        <dbReference type="ChEBI" id="CHEBI:18420"/>
        <label>1</label>
    </ligand>
</feature>
<protein>
    <recommendedName>
        <fullName evidence="4">ADP-ribosylhydrolase ARH3</fullName>
        <ecNumber evidence="2">3.2.1.143</ecNumber>
    </recommendedName>
    <alternativeName>
        <fullName evidence="5">ADP-ribose glycohydrolase ARH3</fullName>
    </alternativeName>
    <alternativeName>
        <fullName evidence="6">ADP-ribosylhydrolase 3</fullName>
    </alternativeName>
    <alternativeName>
        <fullName evidence="9">O-acetyl-ADP-ribose deacetylase ARH3</fullName>
    </alternativeName>
    <alternativeName>
        <fullName evidence="10">Poly(ADP-ribose) glycohydrolase ARH3</fullName>
    </alternativeName>
    <alternativeName>
        <fullName evidence="8">[Protein ADP-ribosylarginine] hydrolase-like protein 2</fullName>
    </alternativeName>
    <alternativeName>
        <fullName evidence="7">[Protein ADP-ribosylserine] hydrolase</fullName>
    </alternativeName>
</protein>
<dbReference type="InterPro" id="IPR050792">
    <property type="entry name" value="ADP-ribosylglycohydrolase"/>
</dbReference>
<dbReference type="Gene3D" id="1.10.4080.10">
    <property type="entry name" value="ADP-ribosylation/Crystallin J1"/>
    <property type="match status" value="1"/>
</dbReference>
<dbReference type="PANTHER" id="PTHR16222:SF24">
    <property type="entry name" value="ADP-RIBOSYLHYDROLASE ARH3"/>
    <property type="match status" value="1"/>
</dbReference>
<evidence type="ECO:0000313" key="13">
    <source>
        <dbReference type="EMBL" id="KAJ5151611.1"/>
    </source>
</evidence>
<feature type="binding site" evidence="12">
    <location>
        <position position="270"/>
    </location>
    <ligand>
        <name>Mg(2+)</name>
        <dbReference type="ChEBI" id="CHEBI:18420"/>
        <label>1</label>
    </ligand>
</feature>
<dbReference type="SUPFAM" id="SSF101478">
    <property type="entry name" value="ADP-ribosylglycohydrolase"/>
    <property type="match status" value="1"/>
</dbReference>
<evidence type="ECO:0000256" key="11">
    <source>
        <dbReference type="ARBA" id="ARBA00049015"/>
    </source>
</evidence>
<dbReference type="Proteomes" id="UP001146351">
    <property type="component" value="Unassembled WGS sequence"/>
</dbReference>
<comment type="caution">
    <text evidence="13">The sequence shown here is derived from an EMBL/GenBank/DDBJ whole genome shotgun (WGS) entry which is preliminary data.</text>
</comment>
<feature type="binding site" evidence="12">
    <location>
        <position position="267"/>
    </location>
    <ligand>
        <name>Mg(2+)</name>
        <dbReference type="ChEBI" id="CHEBI:18420"/>
        <label>1</label>
    </ligand>
</feature>
<evidence type="ECO:0000256" key="6">
    <source>
        <dbReference type="ARBA" id="ARBA00042471"/>
    </source>
</evidence>
<dbReference type="Pfam" id="PF03747">
    <property type="entry name" value="ADP_ribosyl_GH"/>
    <property type="match status" value="1"/>
</dbReference>
<keyword evidence="12" id="KW-0479">Metal-binding</keyword>
<dbReference type="OrthoDB" id="2021138at2759"/>
<proteinExistence type="inferred from homology"/>
<dbReference type="GO" id="GO:0046872">
    <property type="term" value="F:metal ion binding"/>
    <property type="evidence" value="ECO:0007669"/>
    <property type="project" value="UniProtKB-KW"/>
</dbReference>
<sequence>MITSLHQLQEISVPMGQTTHSRALGAIWSTCVADALGGPVQFMKPNTFPRVTGLGYIEKYRKPAGSFSDDGSMTLALAKSFIDSGGTYNQTLAIQYWTQWNTRQSLLIWKRHGLDDVEATQRLVDTKLEKEERSGNGSLMRVSPVGVALFRDADAARRVARVQSVPTHPCLACVESCEAFTLLVCKAMNGETKEQICESPCNFPFTHPALASRFAQYKNMNDFAVRSRSDVQSTGWVVDTLKVALWAFFKYDSWADCVLAVVNLGGDSDTAGTVCGGLCGVYYGIDSIPEGWRMGMMNLPLIIGISDGFADLVSSQPGTGQ</sequence>
<dbReference type="InterPro" id="IPR036705">
    <property type="entry name" value="Ribosyl_crysJ1_sf"/>
</dbReference>
<feature type="binding site" evidence="12">
    <location>
        <position position="69"/>
    </location>
    <ligand>
        <name>Mg(2+)</name>
        <dbReference type="ChEBI" id="CHEBI:18420"/>
        <label>1</label>
    </ligand>
</feature>
<dbReference type="EC" id="3.2.1.143" evidence="2"/>
<evidence type="ECO:0000256" key="3">
    <source>
        <dbReference type="ARBA" id="ARBA00022801"/>
    </source>
</evidence>
<gene>
    <name evidence="13" type="ORF">N7492_009906</name>
</gene>
<feature type="binding site" evidence="12">
    <location>
        <position position="70"/>
    </location>
    <ligand>
        <name>Mg(2+)</name>
        <dbReference type="ChEBI" id="CHEBI:18420"/>
        <label>1</label>
    </ligand>
</feature>
<comment type="similarity">
    <text evidence="1">Belongs to the ADP-ribosylglycohydrolase family.</text>
</comment>
<comment type="catalytic activity">
    <reaction evidence="11">
        <text>alpha-NAD(+) + H2O = ADP-D-ribose + nicotinamide + H(+)</text>
        <dbReference type="Rhea" id="RHEA:68792"/>
        <dbReference type="ChEBI" id="CHEBI:15377"/>
        <dbReference type="ChEBI" id="CHEBI:15378"/>
        <dbReference type="ChEBI" id="CHEBI:17154"/>
        <dbReference type="ChEBI" id="CHEBI:57967"/>
        <dbReference type="ChEBI" id="CHEBI:77017"/>
    </reaction>
</comment>
<dbReference type="PANTHER" id="PTHR16222">
    <property type="entry name" value="ADP-RIBOSYLGLYCOHYDROLASE"/>
    <property type="match status" value="1"/>
</dbReference>
<dbReference type="InterPro" id="IPR005502">
    <property type="entry name" value="Ribosyl_crysJ1"/>
</dbReference>
<evidence type="ECO:0000256" key="2">
    <source>
        <dbReference type="ARBA" id="ARBA00012255"/>
    </source>
</evidence>
<keyword evidence="14" id="KW-1185">Reference proteome</keyword>
<evidence type="ECO:0000256" key="4">
    <source>
        <dbReference type="ARBA" id="ARBA00041057"/>
    </source>
</evidence>